<evidence type="ECO:0000313" key="3">
    <source>
        <dbReference type="Proteomes" id="UP000515514"/>
    </source>
</evidence>
<keyword evidence="2" id="KW-0808">Transferase</keyword>
<sequence length="339" mass="38051">MQRKSLLYIGNKLSKKGVTVTSIETLGAFLEKEGYQVYTASSKKNKILRLFDMLYAVLRYGTKSSAVLIDTYSTQNFYFAVAVGNLCRLLRIPYIPILRGGDLPNRLVKSKIHSMKLFGGAKTNVAPSAYLLNAFTKQGFSNVTYIPNTIAIENYPFFLRKECRPRLLWVRSFAEIYNPDLALTVLESLISEGIHAELCMVGPEKDGSLARCKTISEAKKLPVRFTGKLSKEDWIRLSREYDVFINTTNFDNTPVSVIEAMALGLPVISTKVGGVPYLIEDGEEGILVAPNDSSEFIIAIKKIVNDPPLAQTISVNARKKVEEFDWEKVKLKWFQLLDA</sequence>
<protein>
    <submittedName>
        <fullName evidence="2">Glycosyl transferase group 1</fullName>
    </submittedName>
</protein>
<dbReference type="Pfam" id="PF00534">
    <property type="entry name" value="Glycos_transf_1"/>
    <property type="match status" value="1"/>
</dbReference>
<gene>
    <name evidence="2" type="ORF">ALE3EI_0100</name>
</gene>
<dbReference type="SUPFAM" id="SSF53756">
    <property type="entry name" value="UDP-Glycosyltransferase/glycogen phosphorylase"/>
    <property type="match status" value="1"/>
</dbReference>
<dbReference type="KEGG" id="alti:ALE3EI_0100"/>
<dbReference type="RefSeq" id="WP_186989768.1">
    <property type="nucleotide sequence ID" value="NZ_CP052909.1"/>
</dbReference>
<proteinExistence type="predicted"/>
<accession>A0A7G8PQS5</accession>
<dbReference type="Proteomes" id="UP000515514">
    <property type="component" value="Chromosome"/>
</dbReference>
<evidence type="ECO:0000313" key="2">
    <source>
        <dbReference type="EMBL" id="QNJ96691.1"/>
    </source>
</evidence>
<dbReference type="AlphaFoldDB" id="A0A7G8PQS5"/>
<dbReference type="InterPro" id="IPR050194">
    <property type="entry name" value="Glycosyltransferase_grp1"/>
</dbReference>
<organism evidence="2 3">
    <name type="scientific">Constantimarinum furrinae</name>
    <dbReference type="NCBI Taxonomy" id="2562285"/>
    <lineage>
        <taxon>Bacteria</taxon>
        <taxon>Pseudomonadati</taxon>
        <taxon>Bacteroidota</taxon>
        <taxon>Flavobacteriia</taxon>
        <taxon>Flavobacteriales</taxon>
        <taxon>Flavobacteriaceae</taxon>
        <taxon>Altibacter/Constantimarinum group</taxon>
        <taxon>Constantimarinum</taxon>
    </lineage>
</organism>
<dbReference type="Gene3D" id="3.40.50.2000">
    <property type="entry name" value="Glycogen Phosphorylase B"/>
    <property type="match status" value="2"/>
</dbReference>
<name>A0A7G8PQS5_9FLAO</name>
<dbReference type="PANTHER" id="PTHR45947">
    <property type="entry name" value="SULFOQUINOVOSYL TRANSFERASE SQD2"/>
    <property type="match status" value="1"/>
</dbReference>
<keyword evidence="3" id="KW-1185">Reference proteome</keyword>
<dbReference type="EMBL" id="CP052909">
    <property type="protein sequence ID" value="QNJ96691.1"/>
    <property type="molecule type" value="Genomic_DNA"/>
</dbReference>
<dbReference type="CDD" id="cd03801">
    <property type="entry name" value="GT4_PimA-like"/>
    <property type="match status" value="1"/>
</dbReference>
<reference evidence="2 3" key="1">
    <citation type="submission" date="2020-04" db="EMBL/GenBank/DDBJ databases">
        <title>Genome sequence of Altibacter aquimarinus strain ALE3EI.</title>
        <authorList>
            <person name="Oh H.-M."/>
            <person name="Jang D."/>
        </authorList>
    </citation>
    <scope>NUCLEOTIDE SEQUENCE [LARGE SCALE GENOMIC DNA]</scope>
    <source>
        <strain evidence="2 3">ALE3EI</strain>
    </source>
</reference>
<feature type="domain" description="Glycosyl transferase family 1" evidence="1">
    <location>
        <begin position="162"/>
        <end position="319"/>
    </location>
</feature>
<dbReference type="InterPro" id="IPR001296">
    <property type="entry name" value="Glyco_trans_1"/>
</dbReference>
<dbReference type="GO" id="GO:0016757">
    <property type="term" value="F:glycosyltransferase activity"/>
    <property type="evidence" value="ECO:0007669"/>
    <property type="project" value="InterPro"/>
</dbReference>
<evidence type="ECO:0000259" key="1">
    <source>
        <dbReference type="Pfam" id="PF00534"/>
    </source>
</evidence>
<dbReference type="PANTHER" id="PTHR45947:SF3">
    <property type="entry name" value="SULFOQUINOVOSYL TRANSFERASE SQD2"/>
    <property type="match status" value="1"/>
</dbReference>